<dbReference type="EMBL" id="MRCE01000078">
    <property type="protein sequence ID" value="OKH29877.1"/>
    <property type="molecule type" value="Genomic_DNA"/>
</dbReference>
<protein>
    <recommendedName>
        <fullName evidence="4">ATP-binding protein</fullName>
    </recommendedName>
</protein>
<feature type="coiled-coil region" evidence="1">
    <location>
        <begin position="377"/>
        <end position="404"/>
    </location>
</feature>
<evidence type="ECO:0000256" key="1">
    <source>
        <dbReference type="SAM" id="Coils"/>
    </source>
</evidence>
<reference evidence="2 3" key="1">
    <citation type="submission" date="2016-11" db="EMBL/GenBank/DDBJ databases">
        <title>Draft Genome Sequences of Nine Cyanobacterial Strains from Diverse Habitats.</title>
        <authorList>
            <person name="Zhu T."/>
            <person name="Hou S."/>
            <person name="Lu X."/>
            <person name="Hess W.R."/>
        </authorList>
    </citation>
    <scope>NUCLEOTIDE SEQUENCE [LARGE SCALE GENOMIC DNA]</scope>
    <source>
        <strain evidence="2 3">IAM M-71</strain>
    </source>
</reference>
<evidence type="ECO:0008006" key="4">
    <source>
        <dbReference type="Google" id="ProtNLM"/>
    </source>
</evidence>
<organism evidence="2 3">
    <name type="scientific">[Phormidium ambiguum] IAM M-71</name>
    <dbReference type="NCBI Taxonomy" id="454136"/>
    <lineage>
        <taxon>Bacteria</taxon>
        <taxon>Bacillati</taxon>
        <taxon>Cyanobacteriota</taxon>
        <taxon>Cyanophyceae</taxon>
        <taxon>Oscillatoriophycideae</taxon>
        <taxon>Aerosakkonematales</taxon>
        <taxon>Aerosakkonemataceae</taxon>
        <taxon>Floridanema</taxon>
    </lineage>
</organism>
<comment type="caution">
    <text evidence="2">The sequence shown here is derived from an EMBL/GenBank/DDBJ whole genome shotgun (WGS) entry which is preliminary data.</text>
</comment>
<evidence type="ECO:0000313" key="2">
    <source>
        <dbReference type="EMBL" id="OKH29877.1"/>
    </source>
</evidence>
<accession>A0A1U7I1P1</accession>
<dbReference type="RefSeq" id="WP_073597504.1">
    <property type="nucleotide sequence ID" value="NZ_MRCE01000078.1"/>
</dbReference>
<dbReference type="InterPro" id="IPR027417">
    <property type="entry name" value="P-loop_NTPase"/>
</dbReference>
<dbReference type="Proteomes" id="UP000185860">
    <property type="component" value="Unassembled WGS sequence"/>
</dbReference>
<sequence>MGFRASEWGKKQIELAREKKRSDSNAKAYEFDDALLVEASRLLDPEKNWCQGKNIYADGCSIQNWKRFRTGKDIGDEVFKAFCKVLGLYWRDIVDYESNSQLQKSVDRDKSLESFWIGRKDLIDKLSTKLRGNHYVLVLTGLTGIGKTSLGYQLAKALQTDNFKRIIRVNFECYRTTDFAKIAADELLPPCGENVTPQERKDPEKLLDKLLKILCNNPYLLQMDSLENLLKGDENTGWNNFQDEWWVTFFQKLLIAPECQSRLILTSQDLPNQFKDLSHQQISIGEGVQLELEAMGRWYFQPVTGLNHLEQLELFKKTGIEIDLTSGNDFDLKRIDYLERIGAAYEGHPQALRWIAFEIWSQEDGFAGDVEAYWNKYSGEIEKIEKATQEIKRENDQSKIAKLTDYLKKKQLEKLLKRQIDRLKASILDAYRLLCVGSAYRKAVPKEAWFCSFKDKFPNHKDEQLDLAFNALFYRSLVEIEDFIENKKRIRLHNLVRSVVLSNLPRRNSGKPQDDKQFC</sequence>
<dbReference type="OrthoDB" id="525952at2"/>
<dbReference type="STRING" id="454136.NIES2119_31830"/>
<dbReference type="SUPFAM" id="SSF52540">
    <property type="entry name" value="P-loop containing nucleoside triphosphate hydrolases"/>
    <property type="match status" value="1"/>
</dbReference>
<evidence type="ECO:0000313" key="3">
    <source>
        <dbReference type="Proteomes" id="UP000185860"/>
    </source>
</evidence>
<dbReference type="Gene3D" id="3.40.50.300">
    <property type="entry name" value="P-loop containing nucleotide triphosphate hydrolases"/>
    <property type="match status" value="1"/>
</dbReference>
<proteinExistence type="predicted"/>
<keyword evidence="1" id="KW-0175">Coiled coil</keyword>
<name>A0A1U7I1P1_9CYAN</name>
<gene>
    <name evidence="2" type="ORF">NIES2119_31830</name>
</gene>
<dbReference type="AlphaFoldDB" id="A0A1U7I1P1"/>